<dbReference type="OrthoDB" id="5982991at2759"/>
<dbReference type="AlphaFoldDB" id="A0A9W9Z8A1"/>
<sequence length="781" mass="87201">MITEASSPVFDIWTGSELRECVVILTTRPIKQDEVKRFSHEQFQIKGFDSAQIREFSMKFLDDEKDVEMFLDYIKKHKLEEIAEIPLLLLMLCLVWKKRDREGLPESRVFLYSDFIQALCDHMAAKDDDGTVNSIESYNADLAQVGELASRALLENSLEFDFDHPPHELLSSRLIRVGVVQIVKIFSTRPKKVVSFLHKSIQEFLAAWFIIHKLIPNAKGNLSCMPGIDSTEKVVAMVEVLKFVSGWSLEGSSAVLQHLESLKKKHSPSEHHISKTPFLEDWPEDDKKLLELNLEFFIETPASAKAVVYPLLLNSVSNVLVVPDTMLHLVADDHVVKSKVLPNYVLFDFRRCPSRKECKCIASIMEDLNAVIVTASGERKASDFVKNLSEFKVLTSLFLKREGDKMYVHFSQVDNIDVDTLNELTLQPLNVPPQSSPDHLQGDEIAPETNCQTWQHCFSLAKKIDIDEMDDEDVGVISKVMPLVGRPQEITIHGSQESSQPQEIERLVEGMNITECLQRLRLHKIILTAQSLAVVTGALHQASNLQELFLSENPLGSSVSLLAENLQHVQQLTTLELSGVSMEEQAFSDLANALCHVPQLKVLAVNRNNLGPSIAVLADNLDSVPLLTHLELSETQMDEKRATALFTCLRSISKLEVLDVSHNPLGSAVTVIAEHLDGAPCLAVLNMTDVKMGAYEVTALASSLKNLPNLWFLSLRVNPLGRGVCALVKHLSKVPKLKHLDLASVQMGNEEINSVSKACERTQSFDITTDYHVSTMGDAVV</sequence>
<evidence type="ECO:0000313" key="1">
    <source>
        <dbReference type="EMBL" id="KAJ7376761.1"/>
    </source>
</evidence>
<evidence type="ECO:0000313" key="2">
    <source>
        <dbReference type="Proteomes" id="UP001163046"/>
    </source>
</evidence>
<reference evidence="1" key="1">
    <citation type="submission" date="2023-01" db="EMBL/GenBank/DDBJ databases">
        <title>Genome assembly of the deep-sea coral Lophelia pertusa.</title>
        <authorList>
            <person name="Herrera S."/>
            <person name="Cordes E."/>
        </authorList>
    </citation>
    <scope>NUCLEOTIDE SEQUENCE</scope>
    <source>
        <strain evidence="1">USNM1676648</strain>
        <tissue evidence="1">Polyp</tissue>
    </source>
</reference>
<gene>
    <name evidence="1" type="primary">NLRP12_3</name>
    <name evidence="1" type="ORF">OS493_032822</name>
</gene>
<proteinExistence type="predicted"/>
<dbReference type="InterPro" id="IPR032675">
    <property type="entry name" value="LRR_dom_sf"/>
</dbReference>
<dbReference type="Proteomes" id="UP001163046">
    <property type="component" value="Unassembled WGS sequence"/>
</dbReference>
<dbReference type="PANTHER" id="PTHR46312">
    <property type="entry name" value="NACHT DOMAIN-CONTAINING PROTEIN"/>
    <property type="match status" value="1"/>
</dbReference>
<dbReference type="PANTHER" id="PTHR46312:SF2">
    <property type="entry name" value="NUCLEOTIDE-BINDING OLIGOMERIZATION DOMAIN-CONTAINING PROTEIN 2-LIKE"/>
    <property type="match status" value="1"/>
</dbReference>
<organism evidence="1 2">
    <name type="scientific">Desmophyllum pertusum</name>
    <dbReference type="NCBI Taxonomy" id="174260"/>
    <lineage>
        <taxon>Eukaryota</taxon>
        <taxon>Metazoa</taxon>
        <taxon>Cnidaria</taxon>
        <taxon>Anthozoa</taxon>
        <taxon>Hexacorallia</taxon>
        <taxon>Scleractinia</taxon>
        <taxon>Caryophylliina</taxon>
        <taxon>Caryophylliidae</taxon>
        <taxon>Desmophyllum</taxon>
    </lineage>
</organism>
<dbReference type="SUPFAM" id="SSF52047">
    <property type="entry name" value="RNI-like"/>
    <property type="match status" value="1"/>
</dbReference>
<name>A0A9W9Z8A1_9CNID</name>
<dbReference type="EMBL" id="MU826391">
    <property type="protein sequence ID" value="KAJ7376761.1"/>
    <property type="molecule type" value="Genomic_DNA"/>
</dbReference>
<protein>
    <submittedName>
        <fullName evidence="1">NACHT, LRR and PYD domains-containing protein 12</fullName>
    </submittedName>
</protein>
<accession>A0A9W9Z8A1</accession>
<keyword evidence="2" id="KW-1185">Reference proteome</keyword>
<comment type="caution">
    <text evidence="1">The sequence shown here is derived from an EMBL/GenBank/DDBJ whole genome shotgun (WGS) entry which is preliminary data.</text>
</comment>
<dbReference type="Gene3D" id="3.80.10.10">
    <property type="entry name" value="Ribonuclease Inhibitor"/>
    <property type="match status" value="1"/>
</dbReference>